<dbReference type="UniPathway" id="UPA00053">
    <property type="reaction ID" value="UER00090"/>
</dbReference>
<evidence type="ECO:0000256" key="1">
    <source>
        <dbReference type="ARBA" id="ARBA00005044"/>
    </source>
</evidence>
<dbReference type="PIRSF" id="PIRSF001456">
    <property type="entry name" value="Chorismate_synth"/>
    <property type="match status" value="1"/>
</dbReference>
<gene>
    <name evidence="8" type="ORF">EGYM00392_LOCUS38541</name>
</gene>
<accession>A0A7S1NKT0</accession>
<dbReference type="InterPro" id="IPR000453">
    <property type="entry name" value="Chorismate_synth"/>
</dbReference>
<dbReference type="GO" id="GO:0009423">
    <property type="term" value="P:chorismate biosynthetic process"/>
    <property type="evidence" value="ECO:0007669"/>
    <property type="project" value="UniProtKB-UniPathway"/>
</dbReference>
<evidence type="ECO:0000256" key="3">
    <source>
        <dbReference type="ARBA" id="ARBA00013036"/>
    </source>
</evidence>
<dbReference type="EC" id="4.2.3.5" evidence="3 7"/>
<dbReference type="AlphaFoldDB" id="A0A7S1NKT0"/>
<dbReference type="NCBIfam" id="TIGR00033">
    <property type="entry name" value="aroC"/>
    <property type="match status" value="1"/>
</dbReference>
<dbReference type="GO" id="GO:0009073">
    <property type="term" value="P:aromatic amino acid family biosynthetic process"/>
    <property type="evidence" value="ECO:0007669"/>
    <property type="project" value="UniProtKB-KW"/>
</dbReference>
<comment type="similarity">
    <text evidence="2 7">Belongs to the chorismate synthase family.</text>
</comment>
<dbReference type="GO" id="GO:0004107">
    <property type="term" value="F:chorismate synthase activity"/>
    <property type="evidence" value="ECO:0007669"/>
    <property type="project" value="UniProtKB-EC"/>
</dbReference>
<sequence>MSTFGHVFRVTTFGESHCKSVGVIIDGVPARMALTEADIQPQLDRRRPGQSAIATKRNEADQVLIMSGTEFGLTLGTPIGCKVDNKDQRPQDYKFMSENDKTETKEEEEKIFRDPKDMSAFIPRPSHADFTYYAKYGTHASSGGGRSSARETIGRVIGGTIAEKALKGFCPGYECIAWVSGVGPYSFDITDAKYGDWLETISRPEVDETMVRCPDKEIAQKMQDLIVKLAEEGDSTGGVVTCVIRGVPPGLGEPCFDKMEALLAHAMLSIPASKGFEIGSGFEGTKMNGSEHNDMYVKKGDKLGTSTNRSGGVQGGISNGEPIIIRIAFKPPATIAKAQPTCDMGGEDQSLAAKGRHDPCVVNRAIPIVEAMASMTILDAYLLQKQRMAVMLPAQGVALA</sequence>
<dbReference type="Gene3D" id="3.60.150.10">
    <property type="entry name" value="Chorismate synthase AroC"/>
    <property type="match status" value="1"/>
</dbReference>
<dbReference type="Pfam" id="PF01264">
    <property type="entry name" value="Chorismate_synt"/>
    <property type="match status" value="1"/>
</dbReference>
<dbReference type="InterPro" id="IPR020541">
    <property type="entry name" value="Chorismate_synthase_CS"/>
</dbReference>
<evidence type="ECO:0000256" key="6">
    <source>
        <dbReference type="ARBA" id="ARBA00023239"/>
    </source>
</evidence>
<proteinExistence type="inferred from homology"/>
<dbReference type="PANTHER" id="PTHR21085">
    <property type="entry name" value="CHORISMATE SYNTHASE"/>
    <property type="match status" value="1"/>
</dbReference>
<dbReference type="EMBL" id="HBGA01103940">
    <property type="protein sequence ID" value="CAD9027408.1"/>
    <property type="molecule type" value="Transcribed_RNA"/>
</dbReference>
<dbReference type="GO" id="GO:0008652">
    <property type="term" value="P:amino acid biosynthetic process"/>
    <property type="evidence" value="ECO:0007669"/>
    <property type="project" value="UniProtKB-KW"/>
</dbReference>
<keyword evidence="5 7" id="KW-0057">Aromatic amino acid biosynthesis</keyword>
<protein>
    <recommendedName>
        <fullName evidence="3 7">Chorismate synthase</fullName>
        <ecNumber evidence="3 7">4.2.3.5</ecNumber>
    </recommendedName>
</protein>
<dbReference type="HAMAP" id="MF_00300">
    <property type="entry name" value="Chorismate_synth"/>
    <property type="match status" value="1"/>
</dbReference>
<organism evidence="8">
    <name type="scientific">Eutreptiella gymnastica</name>
    <dbReference type="NCBI Taxonomy" id="73025"/>
    <lineage>
        <taxon>Eukaryota</taxon>
        <taxon>Discoba</taxon>
        <taxon>Euglenozoa</taxon>
        <taxon>Euglenida</taxon>
        <taxon>Spirocuta</taxon>
        <taxon>Euglenophyceae</taxon>
        <taxon>Eutreptiales</taxon>
        <taxon>Eutreptiaceae</taxon>
        <taxon>Eutreptiella</taxon>
    </lineage>
</organism>
<dbReference type="GO" id="GO:0005829">
    <property type="term" value="C:cytosol"/>
    <property type="evidence" value="ECO:0007669"/>
    <property type="project" value="TreeGrafter"/>
</dbReference>
<evidence type="ECO:0000256" key="7">
    <source>
        <dbReference type="RuleBase" id="RU000605"/>
    </source>
</evidence>
<dbReference type="InterPro" id="IPR035904">
    <property type="entry name" value="Chorismate_synth_AroC_sf"/>
</dbReference>
<keyword evidence="6 7" id="KW-0456">Lyase</keyword>
<dbReference type="GO" id="GO:0010181">
    <property type="term" value="F:FMN binding"/>
    <property type="evidence" value="ECO:0007669"/>
    <property type="project" value="TreeGrafter"/>
</dbReference>
<name>A0A7S1NKT0_9EUGL</name>
<comment type="catalytic activity">
    <reaction evidence="7">
        <text>5-O-(1-carboxyvinyl)-3-phosphoshikimate = chorismate + phosphate</text>
        <dbReference type="Rhea" id="RHEA:21020"/>
        <dbReference type="ChEBI" id="CHEBI:29748"/>
        <dbReference type="ChEBI" id="CHEBI:43474"/>
        <dbReference type="ChEBI" id="CHEBI:57701"/>
        <dbReference type="EC" id="4.2.3.5"/>
    </reaction>
</comment>
<dbReference type="PROSITE" id="PS00788">
    <property type="entry name" value="CHORISMATE_SYNTHASE_2"/>
    <property type="match status" value="1"/>
</dbReference>
<dbReference type="PROSITE" id="PS00789">
    <property type="entry name" value="CHORISMATE_SYNTHASE_3"/>
    <property type="match status" value="1"/>
</dbReference>
<evidence type="ECO:0000256" key="4">
    <source>
        <dbReference type="ARBA" id="ARBA00022605"/>
    </source>
</evidence>
<evidence type="ECO:0000256" key="2">
    <source>
        <dbReference type="ARBA" id="ARBA00008014"/>
    </source>
</evidence>
<dbReference type="PANTHER" id="PTHR21085:SF0">
    <property type="entry name" value="CHORISMATE SYNTHASE"/>
    <property type="match status" value="1"/>
</dbReference>
<comment type="cofactor">
    <cofactor evidence="7">
        <name>FMNH2</name>
        <dbReference type="ChEBI" id="CHEBI:57618"/>
    </cofactor>
    <text evidence="7">Reduced FMN (FMNH(2)).</text>
</comment>
<evidence type="ECO:0000256" key="5">
    <source>
        <dbReference type="ARBA" id="ARBA00023141"/>
    </source>
</evidence>
<reference evidence="8" key="1">
    <citation type="submission" date="2021-01" db="EMBL/GenBank/DDBJ databases">
        <authorList>
            <person name="Corre E."/>
            <person name="Pelletier E."/>
            <person name="Niang G."/>
            <person name="Scheremetjew M."/>
            <person name="Finn R."/>
            <person name="Kale V."/>
            <person name="Holt S."/>
            <person name="Cochrane G."/>
            <person name="Meng A."/>
            <person name="Brown T."/>
            <person name="Cohen L."/>
        </authorList>
    </citation>
    <scope>NUCLEOTIDE SEQUENCE</scope>
    <source>
        <strain evidence="8">NIES-381</strain>
    </source>
</reference>
<dbReference type="NCBIfam" id="NF003793">
    <property type="entry name" value="PRK05382.1"/>
    <property type="match status" value="1"/>
</dbReference>
<comment type="pathway">
    <text evidence="1 7">Metabolic intermediate biosynthesis; chorismate biosynthesis; chorismate from D-erythrose 4-phosphate and phosphoenolpyruvate: step 7/7.</text>
</comment>
<evidence type="ECO:0000313" key="8">
    <source>
        <dbReference type="EMBL" id="CAD9027408.1"/>
    </source>
</evidence>
<dbReference type="PROSITE" id="PS00787">
    <property type="entry name" value="CHORISMATE_SYNTHASE_1"/>
    <property type="match status" value="1"/>
</dbReference>
<dbReference type="CDD" id="cd07304">
    <property type="entry name" value="Chorismate_synthase"/>
    <property type="match status" value="1"/>
</dbReference>
<keyword evidence="4 7" id="KW-0028">Amino-acid biosynthesis</keyword>
<dbReference type="SUPFAM" id="SSF103263">
    <property type="entry name" value="Chorismate synthase, AroC"/>
    <property type="match status" value="1"/>
</dbReference>